<gene>
    <name evidence="1" type="ORF">H9647_24940</name>
</gene>
<evidence type="ECO:0000313" key="1">
    <source>
        <dbReference type="EMBL" id="MBD7971310.1"/>
    </source>
</evidence>
<proteinExistence type="predicted"/>
<dbReference type="EMBL" id="JACSQL010000027">
    <property type="protein sequence ID" value="MBD7971310.1"/>
    <property type="molecule type" value="Genomic_DNA"/>
</dbReference>
<evidence type="ECO:0000313" key="2">
    <source>
        <dbReference type="Proteomes" id="UP000608071"/>
    </source>
</evidence>
<sequence>MEATTKLYNEGNIVWVDLEGFASLEITNQKVADLKATLGPHIANQTIVIDSTNLAVFKQEILPVLVECYEIYSKFGRCIMVEAKKTIVNIQLHNTAKKVEGFTGQFVKTTEEAKAILGI</sequence>
<reference evidence="1 2" key="1">
    <citation type="submission" date="2020-08" db="EMBL/GenBank/DDBJ databases">
        <title>A Genomic Blueprint of the Chicken Gut Microbiome.</title>
        <authorList>
            <person name="Gilroy R."/>
            <person name="Ravi A."/>
            <person name="Getino M."/>
            <person name="Pursley I."/>
            <person name="Horton D.L."/>
            <person name="Alikhan N.-F."/>
            <person name="Baker D."/>
            <person name="Gharbi K."/>
            <person name="Hall N."/>
            <person name="Watson M."/>
            <person name="Adriaenssens E.M."/>
            <person name="Foster-Nyarko E."/>
            <person name="Jarju S."/>
            <person name="Secka A."/>
            <person name="Antonio M."/>
            <person name="Oren A."/>
            <person name="Chaudhuri R."/>
            <person name="La Ragione R.M."/>
            <person name="Hildebrand F."/>
            <person name="Pallen M.J."/>
        </authorList>
    </citation>
    <scope>NUCLEOTIDE SEQUENCE [LARGE SCALE GENOMIC DNA]</scope>
    <source>
        <strain evidence="1 2">Sa2BVA9</strain>
    </source>
</reference>
<organism evidence="1 2">
    <name type="scientific">Paenibacillus gallinarum</name>
    <dbReference type="NCBI Taxonomy" id="2762232"/>
    <lineage>
        <taxon>Bacteria</taxon>
        <taxon>Bacillati</taxon>
        <taxon>Bacillota</taxon>
        <taxon>Bacilli</taxon>
        <taxon>Bacillales</taxon>
        <taxon>Paenibacillaceae</taxon>
        <taxon>Paenibacillus</taxon>
    </lineage>
</organism>
<dbReference type="RefSeq" id="WP_191805099.1">
    <property type="nucleotide sequence ID" value="NZ_JACSQL010000027.1"/>
</dbReference>
<name>A0ABR8T6T6_9BACL</name>
<protein>
    <recommendedName>
        <fullName evidence="3">STAS domain-containing protein</fullName>
    </recommendedName>
</protein>
<accession>A0ABR8T6T6</accession>
<dbReference type="Proteomes" id="UP000608071">
    <property type="component" value="Unassembled WGS sequence"/>
</dbReference>
<comment type="caution">
    <text evidence="1">The sequence shown here is derived from an EMBL/GenBank/DDBJ whole genome shotgun (WGS) entry which is preliminary data.</text>
</comment>
<keyword evidence="2" id="KW-1185">Reference proteome</keyword>
<evidence type="ECO:0008006" key="3">
    <source>
        <dbReference type="Google" id="ProtNLM"/>
    </source>
</evidence>